<comment type="caution">
    <text evidence="4">The sequence shown here is derived from an EMBL/GenBank/DDBJ whole genome shotgun (WGS) entry which is preliminary data.</text>
</comment>
<dbReference type="CDD" id="cd01448">
    <property type="entry name" value="TST_Repeat_1"/>
    <property type="match status" value="1"/>
</dbReference>
<dbReference type="AlphaFoldDB" id="A0A371NPY0"/>
<dbReference type="PANTHER" id="PTHR11364:SF27">
    <property type="entry name" value="SULFURTRANSFERASE"/>
    <property type="match status" value="1"/>
</dbReference>
<evidence type="ECO:0000256" key="2">
    <source>
        <dbReference type="ARBA" id="ARBA00022737"/>
    </source>
</evidence>
<evidence type="ECO:0000259" key="3">
    <source>
        <dbReference type="PROSITE" id="PS50206"/>
    </source>
</evidence>
<dbReference type="Gene3D" id="3.40.250.10">
    <property type="entry name" value="Rhodanese-like domain"/>
    <property type="match status" value="2"/>
</dbReference>
<accession>A0A371NPY0</accession>
<dbReference type="PROSITE" id="PS50206">
    <property type="entry name" value="RHODANESE_3"/>
    <property type="match status" value="2"/>
</dbReference>
<dbReference type="InterPro" id="IPR001307">
    <property type="entry name" value="Thiosulphate_STrfase_CS"/>
</dbReference>
<dbReference type="PANTHER" id="PTHR11364">
    <property type="entry name" value="THIOSULFATE SULFERTANSFERASE"/>
    <property type="match status" value="1"/>
</dbReference>
<dbReference type="RefSeq" id="WP_116243176.1">
    <property type="nucleotide sequence ID" value="NZ_QUAB01000047.1"/>
</dbReference>
<dbReference type="Proteomes" id="UP000262172">
    <property type="component" value="Unassembled WGS sequence"/>
</dbReference>
<dbReference type="EMBL" id="QUAB01000047">
    <property type="protein sequence ID" value="REJ04234.1"/>
    <property type="molecule type" value="Genomic_DNA"/>
</dbReference>
<protein>
    <submittedName>
        <fullName evidence="4">Sulfurtransferase</fullName>
    </submittedName>
</protein>
<dbReference type="PROSITE" id="PS00380">
    <property type="entry name" value="RHODANESE_1"/>
    <property type="match status" value="1"/>
</dbReference>
<gene>
    <name evidence="4" type="ORF">DY023_15125</name>
</gene>
<name>A0A371NPY0_9MICO</name>
<keyword evidence="1 4" id="KW-0808">Transferase</keyword>
<sequence>MTPIISADELRALLSSGSAVRVLDARWKLGRDDGREQYLAGHIPGAVFVDVEGELSRHGDPRDGRHPLPADDDFAAAVRRWGVRPGVPVVVYDDAGMLASSRLWWALRRTGFADVRVLDGGWRAWLVAGGETQIEEDPVEASDIQVDAAGDAGAIDTVGAAAWPRTGVLVDVRASERYGGETEPIDPVAGHVPGAVNLPIAQLLTEDGRFRPAADITAAFDQVGATADIPIAAYCGSGITAAQFALAGALIDREVTVYPGSWSAWSNRPELPVATGPQPGGAA</sequence>
<dbReference type="InterPro" id="IPR036873">
    <property type="entry name" value="Rhodanese-like_dom_sf"/>
</dbReference>
<feature type="domain" description="Rhodanese" evidence="3">
    <location>
        <begin position="16"/>
        <end position="134"/>
    </location>
</feature>
<reference evidence="4 5" key="1">
    <citation type="submission" date="2018-08" db="EMBL/GenBank/DDBJ databases">
        <title>Isolation, diversity and antifungal activity of Actinobacteria from cow dung.</title>
        <authorList>
            <person name="Ling L."/>
        </authorList>
    </citation>
    <scope>NUCLEOTIDE SEQUENCE [LARGE SCALE GENOMIC DNA]</scope>
    <source>
        <strain evidence="4 5">NEAU-LLE</strain>
    </source>
</reference>
<organism evidence="4 5">
    <name type="scientific">Microbacterium bovistercoris</name>
    <dbReference type="NCBI Taxonomy" id="2293570"/>
    <lineage>
        <taxon>Bacteria</taxon>
        <taxon>Bacillati</taxon>
        <taxon>Actinomycetota</taxon>
        <taxon>Actinomycetes</taxon>
        <taxon>Micrococcales</taxon>
        <taxon>Microbacteriaceae</taxon>
        <taxon>Microbacterium</taxon>
    </lineage>
</organism>
<dbReference type="Pfam" id="PF00581">
    <property type="entry name" value="Rhodanese"/>
    <property type="match status" value="2"/>
</dbReference>
<evidence type="ECO:0000256" key="1">
    <source>
        <dbReference type="ARBA" id="ARBA00022679"/>
    </source>
</evidence>
<feature type="domain" description="Rhodanese" evidence="3">
    <location>
        <begin position="168"/>
        <end position="274"/>
    </location>
</feature>
<evidence type="ECO:0000313" key="4">
    <source>
        <dbReference type="EMBL" id="REJ04234.1"/>
    </source>
</evidence>
<dbReference type="CDD" id="cd01449">
    <property type="entry name" value="TST_Repeat_2"/>
    <property type="match status" value="1"/>
</dbReference>
<dbReference type="OrthoDB" id="9770030at2"/>
<proteinExistence type="predicted"/>
<dbReference type="InterPro" id="IPR045078">
    <property type="entry name" value="TST/MPST-like"/>
</dbReference>
<dbReference type="GO" id="GO:0004792">
    <property type="term" value="F:thiosulfate-cyanide sulfurtransferase activity"/>
    <property type="evidence" value="ECO:0007669"/>
    <property type="project" value="InterPro"/>
</dbReference>
<evidence type="ECO:0000313" key="5">
    <source>
        <dbReference type="Proteomes" id="UP000262172"/>
    </source>
</evidence>
<dbReference type="SUPFAM" id="SSF52821">
    <property type="entry name" value="Rhodanese/Cell cycle control phosphatase"/>
    <property type="match status" value="2"/>
</dbReference>
<dbReference type="InterPro" id="IPR001763">
    <property type="entry name" value="Rhodanese-like_dom"/>
</dbReference>
<keyword evidence="2" id="KW-0677">Repeat</keyword>
<keyword evidence="5" id="KW-1185">Reference proteome</keyword>
<dbReference type="SMART" id="SM00450">
    <property type="entry name" value="RHOD"/>
    <property type="match status" value="2"/>
</dbReference>